<evidence type="ECO:0000256" key="4">
    <source>
        <dbReference type="ARBA" id="ARBA00022640"/>
    </source>
</evidence>
<dbReference type="Proteomes" id="UP001054252">
    <property type="component" value="Unassembled WGS sequence"/>
</dbReference>
<protein>
    <recommendedName>
        <fullName evidence="6">Acyl-[acyl-carrier-protein] hydrolase</fullName>
        <ecNumber evidence="6">3.1.2.-</ecNumber>
    </recommendedName>
</protein>
<sequence length="132" mass="15123">MGLCEDGFASTPEMTKRDLVWVTHKLHIHVNCYPSWGDIVQVTNWLYESGKTGLRSDSIVSNIKTGEILVLASRGLVMMNKKTRKVSKFIEEAKEEIRPHLMPNCSPIVEDVRNFSQVDFDKTEYIHTDLKV</sequence>
<dbReference type="GO" id="GO:0009507">
    <property type="term" value="C:chloroplast"/>
    <property type="evidence" value="ECO:0007669"/>
    <property type="project" value="UniProtKB-SubCell"/>
</dbReference>
<dbReference type="PANTHER" id="PTHR31727:SF9">
    <property type="entry name" value="ACYL-[ACYL-CARRIER-PROTEIN] HYDROLASE"/>
    <property type="match status" value="1"/>
</dbReference>
<evidence type="ECO:0000256" key="6">
    <source>
        <dbReference type="RuleBase" id="RU363096"/>
    </source>
</evidence>
<keyword evidence="6" id="KW-0378">Hydrolase</keyword>
<comment type="subcellular location">
    <subcellularLocation>
        <location evidence="1 6">Plastid</location>
        <location evidence="1 6">Chloroplast</location>
    </subcellularLocation>
</comment>
<dbReference type="Gene3D" id="3.10.129.10">
    <property type="entry name" value="Hotdog Thioesterase"/>
    <property type="match status" value="1"/>
</dbReference>
<accession>A0AAV5LFA0</accession>
<dbReference type="EC" id="3.1.2.-" evidence="6"/>
<keyword evidence="4 6" id="KW-0934">Plastid</keyword>
<keyword evidence="3 6" id="KW-0150">Chloroplast</keyword>
<dbReference type="InterPro" id="IPR002864">
    <property type="entry name" value="Acyl-ACP_thioesterase_NHD"/>
</dbReference>
<proteinExistence type="inferred from homology"/>
<feature type="domain" description="Acyl-ACP thioesterase N-terminal hotdog" evidence="7">
    <location>
        <begin position="7"/>
        <end position="96"/>
    </location>
</feature>
<comment type="caution">
    <text evidence="8">The sequence shown here is derived from an EMBL/GenBank/DDBJ whole genome shotgun (WGS) entry which is preliminary data.</text>
</comment>
<dbReference type="GO" id="GO:0000036">
    <property type="term" value="F:acyl carrier activity"/>
    <property type="evidence" value="ECO:0007669"/>
    <property type="project" value="TreeGrafter"/>
</dbReference>
<reference evidence="8 9" key="1">
    <citation type="journal article" date="2021" name="Commun. Biol.">
        <title>The genome of Shorea leprosula (Dipterocarpaceae) highlights the ecological relevance of drought in aseasonal tropical rainforests.</title>
        <authorList>
            <person name="Ng K.K.S."/>
            <person name="Kobayashi M.J."/>
            <person name="Fawcett J.A."/>
            <person name="Hatakeyama M."/>
            <person name="Paape T."/>
            <person name="Ng C.H."/>
            <person name="Ang C.C."/>
            <person name="Tnah L.H."/>
            <person name="Lee C.T."/>
            <person name="Nishiyama T."/>
            <person name="Sese J."/>
            <person name="O'Brien M.J."/>
            <person name="Copetti D."/>
            <person name="Mohd Noor M.I."/>
            <person name="Ong R.C."/>
            <person name="Putra M."/>
            <person name="Sireger I.Z."/>
            <person name="Indrioko S."/>
            <person name="Kosugi Y."/>
            <person name="Izuno A."/>
            <person name="Isagi Y."/>
            <person name="Lee S.L."/>
            <person name="Shimizu K.K."/>
        </authorList>
    </citation>
    <scope>NUCLEOTIDE SEQUENCE [LARGE SCALE GENOMIC DNA]</scope>
    <source>
        <strain evidence="8">214</strain>
    </source>
</reference>
<evidence type="ECO:0000256" key="3">
    <source>
        <dbReference type="ARBA" id="ARBA00022528"/>
    </source>
</evidence>
<evidence type="ECO:0000313" key="8">
    <source>
        <dbReference type="EMBL" id="GKV35760.1"/>
    </source>
</evidence>
<dbReference type="InterPro" id="IPR045023">
    <property type="entry name" value="FATA/B"/>
</dbReference>
<keyword evidence="5" id="KW-0809">Transit peptide</keyword>
<keyword evidence="9" id="KW-1185">Reference proteome</keyword>
<organism evidence="8 9">
    <name type="scientific">Rubroshorea leprosula</name>
    <dbReference type="NCBI Taxonomy" id="152421"/>
    <lineage>
        <taxon>Eukaryota</taxon>
        <taxon>Viridiplantae</taxon>
        <taxon>Streptophyta</taxon>
        <taxon>Embryophyta</taxon>
        <taxon>Tracheophyta</taxon>
        <taxon>Spermatophyta</taxon>
        <taxon>Magnoliopsida</taxon>
        <taxon>eudicotyledons</taxon>
        <taxon>Gunneridae</taxon>
        <taxon>Pentapetalae</taxon>
        <taxon>rosids</taxon>
        <taxon>malvids</taxon>
        <taxon>Malvales</taxon>
        <taxon>Dipterocarpaceae</taxon>
        <taxon>Rubroshorea</taxon>
    </lineage>
</organism>
<comment type="similarity">
    <text evidence="2 6">Belongs to the acyl-ACP thioesterase family.</text>
</comment>
<dbReference type="InterPro" id="IPR029069">
    <property type="entry name" value="HotDog_dom_sf"/>
</dbReference>
<evidence type="ECO:0000313" key="9">
    <source>
        <dbReference type="Proteomes" id="UP001054252"/>
    </source>
</evidence>
<keyword evidence="6" id="KW-0276">Fatty acid metabolism</keyword>
<evidence type="ECO:0000256" key="2">
    <source>
        <dbReference type="ARBA" id="ARBA00006500"/>
    </source>
</evidence>
<comment type="function">
    <text evidence="6">Plays an essential role in chain termination during de novo fatty acid synthesis.</text>
</comment>
<evidence type="ECO:0000256" key="5">
    <source>
        <dbReference type="ARBA" id="ARBA00022946"/>
    </source>
</evidence>
<keyword evidence="6" id="KW-0443">Lipid metabolism</keyword>
<name>A0AAV5LFA0_9ROSI</name>
<dbReference type="SUPFAM" id="SSF54637">
    <property type="entry name" value="Thioesterase/thiol ester dehydrase-isomerase"/>
    <property type="match status" value="1"/>
</dbReference>
<keyword evidence="6" id="KW-0275">Fatty acid biosynthesis</keyword>
<dbReference type="AlphaFoldDB" id="A0AAV5LFA0"/>
<dbReference type="EMBL" id="BPVZ01000113">
    <property type="protein sequence ID" value="GKV35760.1"/>
    <property type="molecule type" value="Genomic_DNA"/>
</dbReference>
<dbReference type="Pfam" id="PF01643">
    <property type="entry name" value="Acyl-ACP_TE"/>
    <property type="match status" value="1"/>
</dbReference>
<gene>
    <name evidence="8" type="ORF">SLEP1_g43980</name>
</gene>
<keyword evidence="6" id="KW-0444">Lipid biosynthesis</keyword>
<dbReference type="GO" id="GO:0016297">
    <property type="term" value="F:fatty acyl-[ACP] hydrolase activity"/>
    <property type="evidence" value="ECO:0007669"/>
    <property type="project" value="InterPro"/>
</dbReference>
<dbReference type="PANTHER" id="PTHR31727">
    <property type="entry name" value="OLEOYL-ACYL CARRIER PROTEIN THIOESTERASE 1, CHLOROPLASTIC"/>
    <property type="match status" value="1"/>
</dbReference>
<evidence type="ECO:0000256" key="1">
    <source>
        <dbReference type="ARBA" id="ARBA00004229"/>
    </source>
</evidence>
<evidence type="ECO:0000259" key="7">
    <source>
        <dbReference type="Pfam" id="PF01643"/>
    </source>
</evidence>